<protein>
    <submittedName>
        <fullName evidence="6">DNA-binding transcriptional regulator, LysR family</fullName>
    </submittedName>
</protein>
<dbReference type="GO" id="GO:0006351">
    <property type="term" value="P:DNA-templated transcription"/>
    <property type="evidence" value="ECO:0007669"/>
    <property type="project" value="TreeGrafter"/>
</dbReference>
<evidence type="ECO:0000256" key="4">
    <source>
        <dbReference type="ARBA" id="ARBA00023163"/>
    </source>
</evidence>
<evidence type="ECO:0000259" key="5">
    <source>
        <dbReference type="PROSITE" id="PS50931"/>
    </source>
</evidence>
<organism evidence="6 7">
    <name type="scientific">Celeribacter neptunius</name>
    <dbReference type="NCBI Taxonomy" id="588602"/>
    <lineage>
        <taxon>Bacteria</taxon>
        <taxon>Pseudomonadati</taxon>
        <taxon>Pseudomonadota</taxon>
        <taxon>Alphaproteobacteria</taxon>
        <taxon>Rhodobacterales</taxon>
        <taxon>Roseobacteraceae</taxon>
        <taxon>Celeribacter</taxon>
    </lineage>
</organism>
<dbReference type="STRING" id="588602.SAMN04487991_1091"/>
<keyword evidence="2" id="KW-0805">Transcription regulation</keyword>
<dbReference type="GO" id="GO:0003700">
    <property type="term" value="F:DNA-binding transcription factor activity"/>
    <property type="evidence" value="ECO:0007669"/>
    <property type="project" value="InterPro"/>
</dbReference>
<dbReference type="SUPFAM" id="SSF53850">
    <property type="entry name" value="Periplasmic binding protein-like II"/>
    <property type="match status" value="1"/>
</dbReference>
<evidence type="ECO:0000256" key="3">
    <source>
        <dbReference type="ARBA" id="ARBA00023125"/>
    </source>
</evidence>
<evidence type="ECO:0000256" key="1">
    <source>
        <dbReference type="ARBA" id="ARBA00009437"/>
    </source>
</evidence>
<evidence type="ECO:0000313" key="7">
    <source>
        <dbReference type="Proteomes" id="UP000199630"/>
    </source>
</evidence>
<sequence length="324" mass="35730">MDRLDAMRVFTRIVERRSFTRAAEDLSLPRSTATDAVKRLEARLGVQLLQRTTRSVRPTLDGEAYYQRCLSILSEIEEAEEAFAGAKPRGLLRVEADGPLTRHFILPKLAGFLDSYPDLDLQLSEGNGHGDLTRKGVDCVLRLGECWGECRGACRGEARDALAAGDAGDDMAGDINGAMVVRRVASLDKVTLAAPSYLARFGRPDSHDALTGHQMVGFWSAARGGLLPLEFSEQGEAREMVLPSRFAVSASESYLASARLGHGLIQILRYQAEEDIRAGRLIEVLAATPPRPTPISLLYPRNRQLSPRVRVFLDWLATLFPRRS</sequence>
<dbReference type="PANTHER" id="PTHR30537:SF72">
    <property type="entry name" value="LYSR FAMILY TRANSCRIPTIONAL REGULATOR"/>
    <property type="match status" value="1"/>
</dbReference>
<dbReference type="Pfam" id="PF03466">
    <property type="entry name" value="LysR_substrate"/>
    <property type="match status" value="1"/>
</dbReference>
<dbReference type="InterPro" id="IPR005119">
    <property type="entry name" value="LysR_subst-bd"/>
</dbReference>
<dbReference type="FunFam" id="1.10.10.10:FF:000001">
    <property type="entry name" value="LysR family transcriptional regulator"/>
    <property type="match status" value="1"/>
</dbReference>
<reference evidence="7" key="1">
    <citation type="submission" date="2016-10" db="EMBL/GenBank/DDBJ databases">
        <authorList>
            <person name="Varghese N."/>
            <person name="Submissions S."/>
        </authorList>
    </citation>
    <scope>NUCLEOTIDE SEQUENCE [LARGE SCALE GENOMIC DNA]</scope>
    <source>
        <strain evidence="7">DSM 26471</strain>
    </source>
</reference>
<dbReference type="AlphaFoldDB" id="A0A1I3LN82"/>
<dbReference type="Proteomes" id="UP000199630">
    <property type="component" value="Unassembled WGS sequence"/>
</dbReference>
<keyword evidence="7" id="KW-1185">Reference proteome</keyword>
<proteinExistence type="inferred from homology"/>
<dbReference type="SUPFAM" id="SSF46785">
    <property type="entry name" value="Winged helix' DNA-binding domain"/>
    <property type="match status" value="1"/>
</dbReference>
<accession>A0A1I3LN82</accession>
<comment type="similarity">
    <text evidence="1">Belongs to the LysR transcriptional regulatory family.</text>
</comment>
<dbReference type="EMBL" id="FORH01000001">
    <property type="protein sequence ID" value="SFI86162.1"/>
    <property type="molecule type" value="Genomic_DNA"/>
</dbReference>
<dbReference type="OrthoDB" id="9813056at2"/>
<dbReference type="PROSITE" id="PS50931">
    <property type="entry name" value="HTH_LYSR"/>
    <property type="match status" value="1"/>
</dbReference>
<dbReference type="InterPro" id="IPR036388">
    <property type="entry name" value="WH-like_DNA-bd_sf"/>
</dbReference>
<keyword evidence="3 6" id="KW-0238">DNA-binding</keyword>
<dbReference type="InterPro" id="IPR036390">
    <property type="entry name" value="WH_DNA-bd_sf"/>
</dbReference>
<dbReference type="PANTHER" id="PTHR30537">
    <property type="entry name" value="HTH-TYPE TRANSCRIPTIONAL REGULATOR"/>
    <property type="match status" value="1"/>
</dbReference>
<feature type="domain" description="HTH lysR-type" evidence="5">
    <location>
        <begin position="1"/>
        <end position="59"/>
    </location>
</feature>
<dbReference type="Gene3D" id="3.40.190.10">
    <property type="entry name" value="Periplasmic binding protein-like II"/>
    <property type="match status" value="3"/>
</dbReference>
<gene>
    <name evidence="6" type="ORF">SAMN04487991_1091</name>
</gene>
<dbReference type="Pfam" id="PF00126">
    <property type="entry name" value="HTH_1"/>
    <property type="match status" value="1"/>
</dbReference>
<dbReference type="Gene3D" id="1.10.10.10">
    <property type="entry name" value="Winged helix-like DNA-binding domain superfamily/Winged helix DNA-binding domain"/>
    <property type="match status" value="1"/>
</dbReference>
<evidence type="ECO:0000256" key="2">
    <source>
        <dbReference type="ARBA" id="ARBA00023015"/>
    </source>
</evidence>
<name>A0A1I3LN82_9RHOB</name>
<dbReference type="InterPro" id="IPR058163">
    <property type="entry name" value="LysR-type_TF_proteobact-type"/>
</dbReference>
<keyword evidence="4" id="KW-0804">Transcription</keyword>
<dbReference type="GO" id="GO:0043565">
    <property type="term" value="F:sequence-specific DNA binding"/>
    <property type="evidence" value="ECO:0007669"/>
    <property type="project" value="TreeGrafter"/>
</dbReference>
<evidence type="ECO:0000313" key="6">
    <source>
        <dbReference type="EMBL" id="SFI86162.1"/>
    </source>
</evidence>
<dbReference type="InterPro" id="IPR000847">
    <property type="entry name" value="LysR_HTH_N"/>
</dbReference>